<evidence type="ECO:0000256" key="2">
    <source>
        <dbReference type="ARBA" id="ARBA00022692"/>
    </source>
</evidence>
<dbReference type="GO" id="GO:0005739">
    <property type="term" value="C:mitochondrion"/>
    <property type="evidence" value="ECO:0007669"/>
    <property type="project" value="UniProtKB-SubCell"/>
</dbReference>
<evidence type="ECO:0000313" key="7">
    <source>
        <dbReference type="EMBL" id="KAJ3985755.1"/>
    </source>
</evidence>
<dbReference type="EMBL" id="MU801955">
    <property type="protein sequence ID" value="KAJ3985755.1"/>
    <property type="molecule type" value="Genomic_DNA"/>
</dbReference>
<evidence type="ECO:0000256" key="4">
    <source>
        <dbReference type="ARBA" id="ARBA00023136"/>
    </source>
</evidence>
<dbReference type="AlphaFoldDB" id="A0AA38Q1U6"/>
<feature type="compositionally biased region" description="Basic and acidic residues" evidence="5">
    <location>
        <begin position="206"/>
        <end position="216"/>
    </location>
</feature>
<sequence>MKVLINFSWSFEAIIDVTEEQLQGHSRAVRRGAIEGTLGGLVFSGAVSYYAHRRLPAYRTLPLSLKALGPVILIAPLLSIQAERRSIEYDESQWTGEGLKILNEKEQKKIAEWDAMTPTQKLGDWARRHEYSLIMGSWALSLGLAGALISRDKYQTPAQKVVQARMWAQGLTIGILIVAGALKHSQREEAVERHVDHSWQDVLAQQDREREVEEQTRSGLSAATRRSVSSL</sequence>
<name>A0AA38Q1U6_9AGAR</name>
<keyword evidence="3" id="KW-1133">Transmembrane helix</keyword>
<dbReference type="Pfam" id="PF04588">
    <property type="entry name" value="HIG_1_N"/>
    <property type="match status" value="1"/>
</dbReference>
<dbReference type="GO" id="GO:0033617">
    <property type="term" value="P:mitochondrial respiratory chain complex IV assembly"/>
    <property type="evidence" value="ECO:0007669"/>
    <property type="project" value="TreeGrafter"/>
</dbReference>
<protein>
    <recommendedName>
        <fullName evidence="6">HIG1 domain-containing protein</fullName>
    </recommendedName>
</protein>
<proteinExistence type="predicted"/>
<feature type="compositionally biased region" description="Polar residues" evidence="5">
    <location>
        <begin position="217"/>
        <end position="231"/>
    </location>
</feature>
<evidence type="ECO:0000256" key="1">
    <source>
        <dbReference type="ARBA" id="ARBA00004173"/>
    </source>
</evidence>
<comment type="subcellular location">
    <subcellularLocation>
        <location evidence="1">Mitochondrion</location>
    </subcellularLocation>
</comment>
<feature type="region of interest" description="Disordered" evidence="5">
    <location>
        <begin position="206"/>
        <end position="231"/>
    </location>
</feature>
<dbReference type="PANTHER" id="PTHR28018:SF3">
    <property type="entry name" value="RESPIRATORY SUPERCOMPLEX FACTOR 2, MITOCHONDRIAL"/>
    <property type="match status" value="1"/>
</dbReference>
<dbReference type="Proteomes" id="UP001163850">
    <property type="component" value="Unassembled WGS sequence"/>
</dbReference>
<comment type="caution">
    <text evidence="7">The sequence shown here is derived from an EMBL/GenBank/DDBJ whole genome shotgun (WGS) entry which is preliminary data.</text>
</comment>
<evidence type="ECO:0000256" key="3">
    <source>
        <dbReference type="ARBA" id="ARBA00022989"/>
    </source>
</evidence>
<dbReference type="PANTHER" id="PTHR28018">
    <property type="entry name" value="RESPIRATORY SUPERCOMPLEX FACTOR 2, MITOCHONDRIAL"/>
    <property type="match status" value="1"/>
</dbReference>
<organism evidence="7 8">
    <name type="scientific">Lentinula detonsa</name>
    <dbReference type="NCBI Taxonomy" id="2804962"/>
    <lineage>
        <taxon>Eukaryota</taxon>
        <taxon>Fungi</taxon>
        <taxon>Dikarya</taxon>
        <taxon>Basidiomycota</taxon>
        <taxon>Agaricomycotina</taxon>
        <taxon>Agaricomycetes</taxon>
        <taxon>Agaricomycetidae</taxon>
        <taxon>Agaricales</taxon>
        <taxon>Marasmiineae</taxon>
        <taxon>Omphalotaceae</taxon>
        <taxon>Lentinula</taxon>
    </lineage>
</organism>
<accession>A0AA38Q1U6</accession>
<reference evidence="7" key="1">
    <citation type="submission" date="2022-08" db="EMBL/GenBank/DDBJ databases">
        <authorList>
            <consortium name="DOE Joint Genome Institute"/>
            <person name="Min B."/>
            <person name="Riley R."/>
            <person name="Sierra-Patev S."/>
            <person name="Naranjo-Ortiz M."/>
            <person name="Looney B."/>
            <person name="Konkel Z."/>
            <person name="Slot J.C."/>
            <person name="Sakamoto Y."/>
            <person name="Steenwyk J.L."/>
            <person name="Rokas A."/>
            <person name="Carro J."/>
            <person name="Camarero S."/>
            <person name="Ferreira P."/>
            <person name="Molpeceres G."/>
            <person name="Ruiz-Duenas F.J."/>
            <person name="Serrano A."/>
            <person name="Henrissat B."/>
            <person name="Drula E."/>
            <person name="Hughes K.W."/>
            <person name="Mata J.L."/>
            <person name="Ishikawa N.K."/>
            <person name="Vargas-Isla R."/>
            <person name="Ushijima S."/>
            <person name="Smith C.A."/>
            <person name="Ahrendt S."/>
            <person name="Andreopoulos W."/>
            <person name="He G."/>
            <person name="Labutti K."/>
            <person name="Lipzen A."/>
            <person name="Ng V."/>
            <person name="Sandor L."/>
            <person name="Barry K."/>
            <person name="Martinez A.T."/>
            <person name="Xiao Y."/>
            <person name="Gibbons J.G."/>
            <person name="Terashima K."/>
            <person name="Hibbett D.S."/>
            <person name="Grigoriev I.V."/>
        </authorList>
    </citation>
    <scope>NUCLEOTIDE SEQUENCE</scope>
    <source>
        <strain evidence="7">TFB7829</strain>
    </source>
</reference>
<evidence type="ECO:0000259" key="6">
    <source>
        <dbReference type="PROSITE" id="PS51503"/>
    </source>
</evidence>
<keyword evidence="4" id="KW-0472">Membrane</keyword>
<gene>
    <name evidence="7" type="ORF">F5890DRAFT_1572727</name>
</gene>
<evidence type="ECO:0000256" key="5">
    <source>
        <dbReference type="SAM" id="MobiDB-lite"/>
    </source>
</evidence>
<keyword evidence="2" id="KW-0812">Transmembrane</keyword>
<evidence type="ECO:0000313" key="8">
    <source>
        <dbReference type="Proteomes" id="UP001163850"/>
    </source>
</evidence>
<feature type="domain" description="HIG1" evidence="6">
    <location>
        <begin position="103"/>
        <end position="194"/>
    </location>
</feature>
<dbReference type="InterPro" id="IPR040153">
    <property type="entry name" value="Rcf2"/>
</dbReference>
<dbReference type="InterPro" id="IPR007667">
    <property type="entry name" value="Hypoxia_induced_domain"/>
</dbReference>
<dbReference type="PROSITE" id="PS51503">
    <property type="entry name" value="HIG1"/>
    <property type="match status" value="1"/>
</dbReference>